<comment type="function">
    <text evidence="12">Transposase-derived protein that may have nuclease activity. Does not have transposase activity.</text>
</comment>
<comment type="subcellular location">
    <subcellularLocation>
        <location evidence="3">Cytoplasm</location>
    </subcellularLocation>
    <subcellularLocation>
        <location evidence="2">Nucleus</location>
    </subcellularLocation>
</comment>
<feature type="region of interest" description="Disordered" evidence="13">
    <location>
        <begin position="325"/>
        <end position="345"/>
    </location>
</feature>
<dbReference type="GO" id="GO:0016787">
    <property type="term" value="F:hydrolase activity"/>
    <property type="evidence" value="ECO:0007669"/>
    <property type="project" value="UniProtKB-KW"/>
</dbReference>
<keyword evidence="9" id="KW-0378">Hydrolase</keyword>
<keyword evidence="10" id="KW-0539">Nucleus</keyword>
<evidence type="ECO:0000259" key="14">
    <source>
        <dbReference type="Pfam" id="PF13359"/>
    </source>
</evidence>
<dbReference type="PANTHER" id="PTHR22930:SF289">
    <property type="entry name" value="DDE TNP4 DOMAIN-CONTAINING PROTEIN-RELATED"/>
    <property type="match status" value="1"/>
</dbReference>
<dbReference type="GO" id="GO:0005634">
    <property type="term" value="C:nucleus"/>
    <property type="evidence" value="ECO:0007669"/>
    <property type="project" value="UniProtKB-SubCell"/>
</dbReference>
<evidence type="ECO:0000313" key="15">
    <source>
        <dbReference type="EMBL" id="CAG6685649.1"/>
    </source>
</evidence>
<feature type="domain" description="DDE Tnp4" evidence="14">
    <location>
        <begin position="150"/>
        <end position="302"/>
    </location>
</feature>
<dbReference type="GO" id="GO:0004518">
    <property type="term" value="F:nuclease activity"/>
    <property type="evidence" value="ECO:0007669"/>
    <property type="project" value="UniProtKB-KW"/>
</dbReference>
<dbReference type="InterPro" id="IPR026103">
    <property type="entry name" value="HARBI1_animal"/>
</dbReference>
<evidence type="ECO:0000256" key="2">
    <source>
        <dbReference type="ARBA" id="ARBA00004123"/>
    </source>
</evidence>
<dbReference type="GO" id="GO:0005737">
    <property type="term" value="C:cytoplasm"/>
    <property type="evidence" value="ECO:0007669"/>
    <property type="project" value="UniProtKB-SubCell"/>
</dbReference>
<evidence type="ECO:0000256" key="11">
    <source>
        <dbReference type="ARBA" id="ARBA00030126"/>
    </source>
</evidence>
<evidence type="ECO:0000256" key="5">
    <source>
        <dbReference type="ARBA" id="ARBA00015519"/>
    </source>
</evidence>
<dbReference type="EMBL" id="HBUF01272794">
    <property type="protein sequence ID" value="CAG6685649.1"/>
    <property type="molecule type" value="Transcribed_RNA"/>
</dbReference>
<dbReference type="PANTHER" id="PTHR22930">
    <property type="match status" value="1"/>
</dbReference>
<evidence type="ECO:0000256" key="13">
    <source>
        <dbReference type="SAM" id="MobiDB-lite"/>
    </source>
</evidence>
<dbReference type="Pfam" id="PF13359">
    <property type="entry name" value="DDE_Tnp_4"/>
    <property type="match status" value="1"/>
</dbReference>
<feature type="compositionally biased region" description="Acidic residues" evidence="13">
    <location>
        <begin position="325"/>
        <end position="340"/>
    </location>
</feature>
<dbReference type="PRINTS" id="PR02086">
    <property type="entry name" value="PUTNUCHARBI1"/>
</dbReference>
<dbReference type="InterPro" id="IPR027806">
    <property type="entry name" value="HARBI1_dom"/>
</dbReference>
<keyword evidence="6" id="KW-0963">Cytoplasm</keyword>
<dbReference type="GO" id="GO:0046872">
    <property type="term" value="F:metal ion binding"/>
    <property type="evidence" value="ECO:0007669"/>
    <property type="project" value="UniProtKB-KW"/>
</dbReference>
<keyword evidence="7" id="KW-0540">Nuclease</keyword>
<sequence length="361" mass="41358">MNMYEFVFEEEVEEEELDEMREVRRYRRYFDREMTDFAFKEAFRLSVSQFEFLHGEIGVRLTSPTNRSHALTAEEKILSSLHWMGTGSQYHSVSSMHGISKSSVCRNVHEVISAIVSVLFQRLVCWPDDVGQIAAGFLQKGGFPSVAGCVDGTMVNIDAPTQFEEQYVNRHGKHAINVMAICGPGLMLYAINASWPGSIHDSRVLWNTAIFRKFDVENWRPFPDAVILGDSAYPLKEWLIPPVIRNPENPEEQAFLRAHRQTRRLIENCFGIMKEKFPCLNHMRLEPEFAGMIVLACATLHNIALSIDRDDYGVEIVDLQGGIEDDLDNLDDPEDLEDEPEARGARARGERRLTRLINFFR</sequence>
<evidence type="ECO:0000256" key="8">
    <source>
        <dbReference type="ARBA" id="ARBA00022723"/>
    </source>
</evidence>
<evidence type="ECO:0000256" key="1">
    <source>
        <dbReference type="ARBA" id="ARBA00001968"/>
    </source>
</evidence>
<dbReference type="AlphaFoldDB" id="A0A8D8TFR7"/>
<evidence type="ECO:0000256" key="6">
    <source>
        <dbReference type="ARBA" id="ARBA00022490"/>
    </source>
</evidence>
<evidence type="ECO:0000256" key="3">
    <source>
        <dbReference type="ARBA" id="ARBA00004496"/>
    </source>
</evidence>
<reference evidence="15" key="1">
    <citation type="submission" date="2021-05" db="EMBL/GenBank/DDBJ databases">
        <authorList>
            <person name="Alioto T."/>
            <person name="Alioto T."/>
            <person name="Gomez Garrido J."/>
        </authorList>
    </citation>
    <scope>NUCLEOTIDE SEQUENCE</scope>
</reference>
<keyword evidence="8" id="KW-0479">Metal-binding</keyword>
<comment type="similarity">
    <text evidence="4">Belongs to the HARBI1 family.</text>
</comment>
<evidence type="ECO:0000256" key="7">
    <source>
        <dbReference type="ARBA" id="ARBA00022722"/>
    </source>
</evidence>
<evidence type="ECO:0000256" key="4">
    <source>
        <dbReference type="ARBA" id="ARBA00006958"/>
    </source>
</evidence>
<dbReference type="EMBL" id="HBUF01422324">
    <property type="protein sequence ID" value="CAG6740991.1"/>
    <property type="molecule type" value="Transcribed_RNA"/>
</dbReference>
<dbReference type="InterPro" id="IPR045249">
    <property type="entry name" value="HARBI1-like"/>
</dbReference>
<evidence type="ECO:0000256" key="12">
    <source>
        <dbReference type="ARBA" id="ARBA00045850"/>
    </source>
</evidence>
<name>A0A8D8TFR7_9HEMI</name>
<organism evidence="15">
    <name type="scientific">Cacopsylla melanoneura</name>
    <dbReference type="NCBI Taxonomy" id="428564"/>
    <lineage>
        <taxon>Eukaryota</taxon>
        <taxon>Metazoa</taxon>
        <taxon>Ecdysozoa</taxon>
        <taxon>Arthropoda</taxon>
        <taxon>Hexapoda</taxon>
        <taxon>Insecta</taxon>
        <taxon>Pterygota</taxon>
        <taxon>Neoptera</taxon>
        <taxon>Paraneoptera</taxon>
        <taxon>Hemiptera</taxon>
        <taxon>Sternorrhyncha</taxon>
        <taxon>Psylloidea</taxon>
        <taxon>Psyllidae</taxon>
        <taxon>Psyllinae</taxon>
        <taxon>Cacopsylla</taxon>
    </lineage>
</organism>
<proteinExistence type="inferred from homology"/>
<accession>A0A8D8TFR7</accession>
<comment type="cofactor">
    <cofactor evidence="1">
        <name>a divalent metal cation</name>
        <dbReference type="ChEBI" id="CHEBI:60240"/>
    </cofactor>
</comment>
<evidence type="ECO:0000256" key="9">
    <source>
        <dbReference type="ARBA" id="ARBA00022801"/>
    </source>
</evidence>
<protein>
    <recommendedName>
        <fullName evidence="5">Putative nuclease HARBI1</fullName>
    </recommendedName>
    <alternativeName>
        <fullName evidence="11">Harbinger transposase-derived nuclease</fullName>
    </alternativeName>
</protein>
<evidence type="ECO:0000256" key="10">
    <source>
        <dbReference type="ARBA" id="ARBA00023242"/>
    </source>
</evidence>